<sequence length="230" mass="24618">MATAFLSTPNTFLPSPSASSFSSLLTTVPSLFCPHKRNAKRHLALCKAVNESTPPSSPNLTKRSLSVHLITSFGFLFAGKGCSGANAAILEAEDDEELLEKVKRDRKKRLERQGAISSSNKEKGYLQDLVYKLSRVGQAIDNNDLSTASSVLGGSTNADWVKNANIAFNKLSSGPEEQTQVDTFNSSLASLISSVTRKDVESSKLAFVSSASAFEKWTALTGLVGQLKGL</sequence>
<protein>
    <submittedName>
        <fullName evidence="2">Thylakoid lumenal 16.5 kDa protein, chloroplastic</fullName>
    </submittedName>
</protein>
<dbReference type="InterPro" id="IPR049072">
    <property type="entry name" value="MPH2_C"/>
</dbReference>
<evidence type="ECO:0000313" key="3">
    <source>
        <dbReference type="Proteomes" id="UP000516437"/>
    </source>
</evidence>
<dbReference type="AlphaFoldDB" id="A0A6A1UGJ3"/>
<dbReference type="EMBL" id="RXIC02000471">
    <property type="protein sequence ID" value="KAB1199401.1"/>
    <property type="molecule type" value="Genomic_DNA"/>
</dbReference>
<evidence type="ECO:0000313" key="2">
    <source>
        <dbReference type="EMBL" id="KAB1199401.1"/>
    </source>
</evidence>
<accession>A0A6A1UGJ3</accession>
<dbReference type="GO" id="GO:0010206">
    <property type="term" value="P:photosystem II repair"/>
    <property type="evidence" value="ECO:0007669"/>
    <property type="project" value="InterPro"/>
</dbReference>
<evidence type="ECO:0000259" key="1">
    <source>
        <dbReference type="Pfam" id="PF20675"/>
    </source>
</evidence>
<feature type="domain" description="Maintenance of Photosystem II under High light 2 C-terminal" evidence="1">
    <location>
        <begin position="125"/>
        <end position="230"/>
    </location>
</feature>
<keyword evidence="3" id="KW-1185">Reference proteome</keyword>
<dbReference type="OrthoDB" id="1924976at2759"/>
<reference evidence="2 3" key="1">
    <citation type="journal article" date="2019" name="Plant Biotechnol. J.">
        <title>The red bayberry genome and genetic basis of sex determination.</title>
        <authorList>
            <person name="Jia H.M."/>
            <person name="Jia H.J."/>
            <person name="Cai Q.L."/>
            <person name="Wang Y."/>
            <person name="Zhao H.B."/>
            <person name="Yang W.F."/>
            <person name="Wang G.Y."/>
            <person name="Li Y.H."/>
            <person name="Zhan D.L."/>
            <person name="Shen Y.T."/>
            <person name="Niu Q.F."/>
            <person name="Chang L."/>
            <person name="Qiu J."/>
            <person name="Zhao L."/>
            <person name="Xie H.B."/>
            <person name="Fu W.Y."/>
            <person name="Jin J."/>
            <person name="Li X.W."/>
            <person name="Jiao Y."/>
            <person name="Zhou C.C."/>
            <person name="Tu T."/>
            <person name="Chai C.Y."/>
            <person name="Gao J.L."/>
            <person name="Fan L.J."/>
            <person name="van de Weg E."/>
            <person name="Wang J.Y."/>
            <person name="Gao Z.S."/>
        </authorList>
    </citation>
    <scope>NUCLEOTIDE SEQUENCE [LARGE SCALE GENOMIC DNA]</scope>
    <source>
        <tissue evidence="2">Leaves</tissue>
    </source>
</reference>
<name>A0A6A1UGJ3_9ROSI</name>
<dbReference type="PANTHER" id="PTHR35742">
    <property type="entry name" value="THYLAKOID LUMENAL 16.5 KDA PROTEIN, CHLOROPLASTIC"/>
    <property type="match status" value="1"/>
</dbReference>
<dbReference type="Pfam" id="PF20675">
    <property type="entry name" value="MPH2"/>
    <property type="match status" value="1"/>
</dbReference>
<proteinExistence type="predicted"/>
<comment type="caution">
    <text evidence="2">The sequence shown here is derived from an EMBL/GenBank/DDBJ whole genome shotgun (WGS) entry which is preliminary data.</text>
</comment>
<gene>
    <name evidence="2" type="ORF">CJ030_MR0G024292</name>
</gene>
<dbReference type="InterPro" id="IPR038862">
    <property type="entry name" value="MPH2"/>
</dbReference>
<organism evidence="2 3">
    <name type="scientific">Morella rubra</name>
    <name type="common">Chinese bayberry</name>
    <dbReference type="NCBI Taxonomy" id="262757"/>
    <lineage>
        <taxon>Eukaryota</taxon>
        <taxon>Viridiplantae</taxon>
        <taxon>Streptophyta</taxon>
        <taxon>Embryophyta</taxon>
        <taxon>Tracheophyta</taxon>
        <taxon>Spermatophyta</taxon>
        <taxon>Magnoliopsida</taxon>
        <taxon>eudicotyledons</taxon>
        <taxon>Gunneridae</taxon>
        <taxon>Pentapetalae</taxon>
        <taxon>rosids</taxon>
        <taxon>fabids</taxon>
        <taxon>Fagales</taxon>
        <taxon>Myricaceae</taxon>
        <taxon>Morella</taxon>
    </lineage>
</organism>
<dbReference type="Proteomes" id="UP000516437">
    <property type="component" value="Unassembled WGS sequence"/>
</dbReference>
<dbReference type="PANTHER" id="PTHR35742:SF1">
    <property type="entry name" value="THYLAKOID LUMENAL 16.5 KDA PROTEIN, CHLOROPLASTIC"/>
    <property type="match status" value="1"/>
</dbReference>